<dbReference type="PANTHER" id="PTHR43943:SF2">
    <property type="entry name" value="DEHYDROGENASE_REDUCTASE 4"/>
    <property type="match status" value="1"/>
</dbReference>
<dbReference type="Gene3D" id="3.40.50.720">
    <property type="entry name" value="NAD(P)-binding Rossmann-like Domain"/>
    <property type="match status" value="1"/>
</dbReference>
<evidence type="ECO:0008006" key="4">
    <source>
        <dbReference type="Google" id="ProtNLM"/>
    </source>
</evidence>
<evidence type="ECO:0000256" key="1">
    <source>
        <dbReference type="ARBA" id="ARBA00006484"/>
    </source>
</evidence>
<gene>
    <name evidence="2" type="ORF">BSL78_08397</name>
</gene>
<evidence type="ECO:0000313" key="3">
    <source>
        <dbReference type="Proteomes" id="UP000230750"/>
    </source>
</evidence>
<organism evidence="2 3">
    <name type="scientific">Stichopus japonicus</name>
    <name type="common">Sea cucumber</name>
    <dbReference type="NCBI Taxonomy" id="307972"/>
    <lineage>
        <taxon>Eukaryota</taxon>
        <taxon>Metazoa</taxon>
        <taxon>Echinodermata</taxon>
        <taxon>Eleutherozoa</taxon>
        <taxon>Echinozoa</taxon>
        <taxon>Holothuroidea</taxon>
        <taxon>Aspidochirotacea</taxon>
        <taxon>Aspidochirotida</taxon>
        <taxon>Stichopodidae</taxon>
        <taxon>Apostichopus</taxon>
    </lineage>
</organism>
<proteinExistence type="inferred from homology"/>
<dbReference type="Pfam" id="PF00106">
    <property type="entry name" value="adh_short"/>
    <property type="match status" value="1"/>
</dbReference>
<evidence type="ECO:0000313" key="2">
    <source>
        <dbReference type="EMBL" id="PIK54702.1"/>
    </source>
</evidence>
<dbReference type="InterPro" id="IPR002347">
    <property type="entry name" value="SDR_fam"/>
</dbReference>
<dbReference type="PRINTS" id="PR00081">
    <property type="entry name" value="GDHRDH"/>
</dbReference>
<dbReference type="SUPFAM" id="SSF51735">
    <property type="entry name" value="NAD(P)-binding Rossmann-fold domains"/>
    <property type="match status" value="1"/>
</dbReference>
<dbReference type="EMBL" id="MRZV01000237">
    <property type="protein sequence ID" value="PIK54702.1"/>
    <property type="molecule type" value="Genomic_DNA"/>
</dbReference>
<dbReference type="Proteomes" id="UP000230750">
    <property type="component" value="Unassembled WGS sequence"/>
</dbReference>
<comment type="similarity">
    <text evidence="1">Belongs to the short-chain dehydrogenases/reductases (SDR) family.</text>
</comment>
<dbReference type="GO" id="GO:0004090">
    <property type="term" value="F:carbonyl reductase (NADPH) activity"/>
    <property type="evidence" value="ECO:0007669"/>
    <property type="project" value="TreeGrafter"/>
</dbReference>
<comment type="caution">
    <text evidence="2">The sequence shown here is derived from an EMBL/GenBank/DDBJ whole genome shotgun (WGS) entry which is preliminary data.</text>
</comment>
<reference evidence="2 3" key="1">
    <citation type="journal article" date="2017" name="PLoS Biol.">
        <title>The sea cucumber genome provides insights into morphological evolution and visceral regeneration.</title>
        <authorList>
            <person name="Zhang X."/>
            <person name="Sun L."/>
            <person name="Yuan J."/>
            <person name="Sun Y."/>
            <person name="Gao Y."/>
            <person name="Zhang L."/>
            <person name="Li S."/>
            <person name="Dai H."/>
            <person name="Hamel J.F."/>
            <person name="Liu C."/>
            <person name="Yu Y."/>
            <person name="Liu S."/>
            <person name="Lin W."/>
            <person name="Guo K."/>
            <person name="Jin S."/>
            <person name="Xu P."/>
            <person name="Storey K.B."/>
            <person name="Huan P."/>
            <person name="Zhang T."/>
            <person name="Zhou Y."/>
            <person name="Zhang J."/>
            <person name="Lin C."/>
            <person name="Li X."/>
            <person name="Xing L."/>
            <person name="Huo D."/>
            <person name="Sun M."/>
            <person name="Wang L."/>
            <person name="Mercier A."/>
            <person name="Li F."/>
            <person name="Yang H."/>
            <person name="Xiang J."/>
        </authorList>
    </citation>
    <scope>NUCLEOTIDE SEQUENCE [LARGE SCALE GENOMIC DNA]</scope>
    <source>
        <strain evidence="2">Shaxun</strain>
        <tissue evidence="2">Muscle</tissue>
    </source>
</reference>
<dbReference type="AlphaFoldDB" id="A0A2G8L381"/>
<dbReference type="STRING" id="307972.A0A2G8L381"/>
<accession>A0A2G8L381</accession>
<sequence>MPIERFLGKVILMTGATQGIGLEAARRVGLEGGKLVISSRQDTNVKQAVTELRKEGIDVHGMTCHQGEREDRRKLLDFTVRKYGGIDAVFMSAGVSPHHGNILTVTEDLFDKTFDVNVKENFLFIQELVPFLEKRGGGSIVTNSTAVACDYGIGTLGKNIQLMQYLSSPSGYVYQYLG</sequence>
<dbReference type="InterPro" id="IPR036291">
    <property type="entry name" value="NAD(P)-bd_dom_sf"/>
</dbReference>
<dbReference type="PANTHER" id="PTHR43943">
    <property type="entry name" value="DEHYDROGENASE/REDUCTASE (SDR FAMILY) MEMBER 4"/>
    <property type="match status" value="1"/>
</dbReference>
<dbReference type="OrthoDB" id="47007at2759"/>
<keyword evidence="3" id="KW-1185">Reference proteome</keyword>
<name>A0A2G8L381_STIJA</name>
<protein>
    <recommendedName>
        <fullName evidence="4">Dehydrogenase/reductase SDR family member 4</fullName>
    </recommendedName>
</protein>